<evidence type="ECO:0000313" key="3">
    <source>
        <dbReference type="Proteomes" id="UP000241736"/>
    </source>
</evidence>
<protein>
    <recommendedName>
        <fullName evidence="4">DUF3667 domain-containing protein</fullName>
    </recommendedName>
</protein>
<feature type="transmembrane region" description="Helical" evidence="1">
    <location>
        <begin position="317"/>
        <end position="338"/>
    </location>
</feature>
<evidence type="ECO:0000256" key="1">
    <source>
        <dbReference type="SAM" id="Phobius"/>
    </source>
</evidence>
<evidence type="ECO:0008006" key="4">
    <source>
        <dbReference type="Google" id="ProtNLM"/>
    </source>
</evidence>
<keyword evidence="3" id="KW-1185">Reference proteome</keyword>
<feature type="transmembrane region" description="Helical" evidence="1">
    <location>
        <begin position="344"/>
        <end position="364"/>
    </location>
</feature>
<dbReference type="InterPro" id="IPR022134">
    <property type="entry name" value="DUF3667"/>
</dbReference>
<keyword evidence="1" id="KW-1133">Transmembrane helix</keyword>
<dbReference type="OrthoDB" id="9111327at2"/>
<evidence type="ECO:0000313" key="2">
    <source>
        <dbReference type="EMBL" id="PRH82218.1"/>
    </source>
</evidence>
<organism evidence="2 3">
    <name type="scientific">Arenimonas caeni</name>
    <dbReference type="NCBI Taxonomy" id="2058085"/>
    <lineage>
        <taxon>Bacteria</taxon>
        <taxon>Pseudomonadati</taxon>
        <taxon>Pseudomonadota</taxon>
        <taxon>Gammaproteobacteria</taxon>
        <taxon>Lysobacterales</taxon>
        <taxon>Lysobacteraceae</taxon>
        <taxon>Arenimonas</taxon>
    </lineage>
</organism>
<feature type="transmembrane region" description="Helical" evidence="1">
    <location>
        <begin position="273"/>
        <end position="297"/>
    </location>
</feature>
<dbReference type="RefSeq" id="WP_106990521.1">
    <property type="nucleotide sequence ID" value="NZ_KZ679090.1"/>
</dbReference>
<dbReference type="Proteomes" id="UP000241736">
    <property type="component" value="Unassembled WGS sequence"/>
</dbReference>
<comment type="caution">
    <text evidence="2">The sequence shown here is derived from an EMBL/GenBank/DDBJ whole genome shotgun (WGS) entry which is preliminary data.</text>
</comment>
<sequence>MSETAAPSAEPAELAAEPRRCQNCEEVLLGEHCYACGQPTKGLVRHFGSIVGDFMDSVFELDSRILRTLGPLMFRPGFLSIEYFAGRRVRYVSPVRLFVFLSLFAFFAAQLSFDFEDAADGGPSVEVDTPEGRELRNTEGIRRATSVEEVGRLRDEAIAALREARNETSDIPAVDFGVGIGLDVAEKSIEAEARRRIREIEAAKAGGYEPEVPPEMPRDGSMSFNGRPWHPVDNPLQVGWLGEAGNAWLNRQAGKANENAKRINRDPNLLKDAFLSTVPTSLFVLLPLFAVFLKVMYVFRRRLYMEHLIVALHSHSFLCFALLVVLLLDLLAGWTAALPWLSRPIGWVEVAMIVWMPVYLLVMQKRVYGQGWIMTLFKYCVLGAAYLLLITIGASLNLMISLVNM</sequence>
<accession>A0A2P6M8C1</accession>
<dbReference type="Pfam" id="PF12412">
    <property type="entry name" value="DUF3667"/>
    <property type="match status" value="1"/>
</dbReference>
<name>A0A2P6M8C1_9GAMM</name>
<keyword evidence="1" id="KW-0472">Membrane</keyword>
<keyword evidence="1" id="KW-0812">Transmembrane</keyword>
<gene>
    <name evidence="2" type="ORF">C6N40_08135</name>
</gene>
<proteinExistence type="predicted"/>
<dbReference type="EMBL" id="PVLF01000012">
    <property type="protein sequence ID" value="PRH82218.1"/>
    <property type="molecule type" value="Genomic_DNA"/>
</dbReference>
<dbReference type="AlphaFoldDB" id="A0A2P6M8C1"/>
<reference evidence="2 3" key="1">
    <citation type="submission" date="2018-03" db="EMBL/GenBank/DDBJ databases">
        <title>Arenimonas caeni sp. nov., isolated from activated sludge.</title>
        <authorList>
            <person name="Liu H."/>
        </authorList>
    </citation>
    <scope>NUCLEOTIDE SEQUENCE [LARGE SCALE GENOMIC DNA]</scope>
    <source>
        <strain evidence="3">z29</strain>
    </source>
</reference>
<feature type="transmembrane region" description="Helical" evidence="1">
    <location>
        <begin position="376"/>
        <end position="400"/>
    </location>
</feature>